<keyword evidence="3 5" id="KW-0808">Transferase</keyword>
<dbReference type="PANTHER" id="PTHR43420">
    <property type="entry name" value="ACETYLTRANSFERASE"/>
    <property type="match status" value="1"/>
</dbReference>
<feature type="active site" description="Proton acceptor" evidence="5">
    <location>
        <position position="110"/>
    </location>
</feature>
<dbReference type="GO" id="GO:0008999">
    <property type="term" value="F:protein-N-terminal-alanine acetyltransferase activity"/>
    <property type="evidence" value="ECO:0007669"/>
    <property type="project" value="UniProtKB-UniRule"/>
</dbReference>
<dbReference type="RefSeq" id="WP_153116501.1">
    <property type="nucleotide sequence ID" value="NZ_JACIGE010000006.1"/>
</dbReference>
<dbReference type="SUPFAM" id="SSF55729">
    <property type="entry name" value="Acyl-CoA N-acyltransferases (Nat)"/>
    <property type="match status" value="1"/>
</dbReference>
<dbReference type="NCBIfam" id="TIGR01575">
    <property type="entry name" value="rimI"/>
    <property type="match status" value="1"/>
</dbReference>
<dbReference type="Proteomes" id="UP000587070">
    <property type="component" value="Unassembled WGS sequence"/>
</dbReference>
<comment type="similarity">
    <text evidence="1 5">Belongs to the acetyltransferase family. RimI subfamily.</text>
</comment>
<dbReference type="PROSITE" id="PS51186">
    <property type="entry name" value="GNAT"/>
    <property type="match status" value="1"/>
</dbReference>
<dbReference type="InterPro" id="IPR050680">
    <property type="entry name" value="YpeA/RimI_acetyltransf"/>
</dbReference>
<evidence type="ECO:0000313" key="8">
    <source>
        <dbReference type="Proteomes" id="UP000587070"/>
    </source>
</evidence>
<comment type="catalytic activity">
    <reaction evidence="5">
        <text>N-terminal L-alanyl-[ribosomal protein bS18] + acetyl-CoA = N-terminal N(alpha)-acetyl-L-alanyl-[ribosomal protein bS18] + CoA + H(+)</text>
        <dbReference type="Rhea" id="RHEA:43756"/>
        <dbReference type="Rhea" id="RHEA-COMP:10676"/>
        <dbReference type="Rhea" id="RHEA-COMP:10677"/>
        <dbReference type="ChEBI" id="CHEBI:15378"/>
        <dbReference type="ChEBI" id="CHEBI:57287"/>
        <dbReference type="ChEBI" id="CHEBI:57288"/>
        <dbReference type="ChEBI" id="CHEBI:64718"/>
        <dbReference type="ChEBI" id="CHEBI:83683"/>
        <dbReference type="EC" id="2.3.1.266"/>
    </reaction>
</comment>
<feature type="active site" description="Proton donor" evidence="5">
    <location>
        <position position="122"/>
    </location>
</feature>
<feature type="binding site" evidence="5">
    <location>
        <position position="115"/>
    </location>
    <ligand>
        <name>acetyl-CoA</name>
        <dbReference type="ChEBI" id="CHEBI:57288"/>
    </ligand>
</feature>
<proteinExistence type="inferred from homology"/>
<comment type="caution">
    <text evidence="7">The sequence shown here is derived from an EMBL/GenBank/DDBJ whole genome shotgun (WGS) entry which is preliminary data.</text>
</comment>
<comment type="function">
    <text evidence="5">Acetylates the N-terminal alanine of ribosomal protein bS18.</text>
</comment>
<dbReference type="Gene3D" id="3.40.630.30">
    <property type="match status" value="1"/>
</dbReference>
<dbReference type="EC" id="2.3.1.266" evidence="5"/>
<evidence type="ECO:0000256" key="1">
    <source>
        <dbReference type="ARBA" id="ARBA00005395"/>
    </source>
</evidence>
<organism evidence="7 8">
    <name type="scientific">Rhodocyclus tenuis</name>
    <name type="common">Rhodospirillum tenue</name>
    <dbReference type="NCBI Taxonomy" id="1066"/>
    <lineage>
        <taxon>Bacteria</taxon>
        <taxon>Pseudomonadati</taxon>
        <taxon>Pseudomonadota</taxon>
        <taxon>Betaproteobacteria</taxon>
        <taxon>Rhodocyclales</taxon>
        <taxon>Rhodocyclaceae</taxon>
        <taxon>Rhodocyclus</taxon>
    </lineage>
</organism>
<comment type="caution">
    <text evidence="5">Lacks conserved residue(s) required for the propagation of feature annotation.</text>
</comment>
<dbReference type="HAMAP" id="MF_02210">
    <property type="entry name" value="RimI"/>
    <property type="match status" value="1"/>
</dbReference>
<dbReference type="AlphaFoldDB" id="A0A840G6Y1"/>
<dbReference type="CDD" id="cd04301">
    <property type="entry name" value="NAT_SF"/>
    <property type="match status" value="1"/>
</dbReference>
<dbReference type="InterPro" id="IPR043690">
    <property type="entry name" value="RimI"/>
</dbReference>
<dbReference type="Pfam" id="PF00583">
    <property type="entry name" value="Acetyltransf_1"/>
    <property type="match status" value="1"/>
</dbReference>
<feature type="domain" description="N-acetyltransferase" evidence="6">
    <location>
        <begin position="9"/>
        <end position="154"/>
    </location>
</feature>
<evidence type="ECO:0000256" key="3">
    <source>
        <dbReference type="ARBA" id="ARBA00022679"/>
    </source>
</evidence>
<dbReference type="EMBL" id="JACIGE010000006">
    <property type="protein sequence ID" value="MBB4247635.1"/>
    <property type="molecule type" value="Genomic_DNA"/>
</dbReference>
<name>A0A840G6Y1_RHOTE</name>
<comment type="subcellular location">
    <subcellularLocation>
        <location evidence="5">Cytoplasm</location>
    </subcellularLocation>
</comment>
<keyword evidence="4 5" id="KW-0012">Acyltransferase</keyword>
<evidence type="ECO:0000256" key="4">
    <source>
        <dbReference type="ARBA" id="ARBA00023315"/>
    </source>
</evidence>
<keyword evidence="8" id="KW-1185">Reference proteome</keyword>
<reference evidence="7 8" key="1">
    <citation type="submission" date="2020-08" db="EMBL/GenBank/DDBJ databases">
        <title>Genome sequencing of Purple Non-Sulfur Bacteria from various extreme environments.</title>
        <authorList>
            <person name="Mayer M."/>
        </authorList>
    </citation>
    <scope>NUCLEOTIDE SEQUENCE [LARGE SCALE GENOMIC DNA]</scope>
    <source>
        <strain evidence="7 8">2761</strain>
    </source>
</reference>
<protein>
    <recommendedName>
        <fullName evidence="5">[Ribosomal protein bS18]-alanine N-acetyltransferase</fullName>
        <ecNumber evidence="5">2.3.1.266</ecNumber>
    </recommendedName>
</protein>
<accession>A0A840G6Y1</accession>
<evidence type="ECO:0000256" key="2">
    <source>
        <dbReference type="ARBA" id="ARBA00022490"/>
    </source>
</evidence>
<evidence type="ECO:0000259" key="6">
    <source>
        <dbReference type="PROSITE" id="PS51186"/>
    </source>
</evidence>
<dbReference type="InterPro" id="IPR006464">
    <property type="entry name" value="AcTrfase_RimI/Ard1"/>
</dbReference>
<gene>
    <name evidence="5" type="primary">rimI</name>
    <name evidence="7" type="ORF">GGD90_002009</name>
</gene>
<keyword evidence="2 5" id="KW-0963">Cytoplasm</keyword>
<dbReference type="PANTHER" id="PTHR43420:SF12">
    <property type="entry name" value="N-ACETYLTRANSFERASE DOMAIN-CONTAINING PROTEIN"/>
    <property type="match status" value="1"/>
</dbReference>
<sequence>MSACLMPAVELLPMNEHDLDEVLRIEIDVYAFPWSRGNFLDSINAGYSCWVCRSAGELVGYAVIMHAVDDAHLLNVSVAARRQGRGFGARLLAHAMQVGRELGATTLLLEVRPSNVKAVGLYKAFGFQQIGVRRGYYPAHVGREDALVLTHALGEVSA</sequence>
<dbReference type="GO" id="GO:0005737">
    <property type="term" value="C:cytoplasm"/>
    <property type="evidence" value="ECO:0007669"/>
    <property type="project" value="UniProtKB-SubCell"/>
</dbReference>
<dbReference type="InterPro" id="IPR016181">
    <property type="entry name" value="Acyl_CoA_acyltransferase"/>
</dbReference>
<dbReference type="OrthoDB" id="9796919at2"/>
<evidence type="ECO:0000313" key="7">
    <source>
        <dbReference type="EMBL" id="MBB4247635.1"/>
    </source>
</evidence>
<evidence type="ECO:0000256" key="5">
    <source>
        <dbReference type="HAMAP-Rule" id="MF_02210"/>
    </source>
</evidence>
<dbReference type="InterPro" id="IPR000182">
    <property type="entry name" value="GNAT_dom"/>
</dbReference>